<dbReference type="PROSITE" id="PS50222">
    <property type="entry name" value="EF_HAND_2"/>
    <property type="match status" value="1"/>
</dbReference>
<proteinExistence type="predicted"/>
<keyword evidence="5" id="KW-1185">Reference proteome</keyword>
<dbReference type="Gene3D" id="1.10.238.10">
    <property type="entry name" value="EF-hand"/>
    <property type="match status" value="1"/>
</dbReference>
<dbReference type="GO" id="GO:0070062">
    <property type="term" value="C:extracellular exosome"/>
    <property type="evidence" value="ECO:0007669"/>
    <property type="project" value="TreeGrafter"/>
</dbReference>
<dbReference type="STRING" id="59463.ENSMLUP00000002641"/>
<dbReference type="GO" id="GO:0050729">
    <property type="term" value="P:positive regulation of inflammatory response"/>
    <property type="evidence" value="ECO:0007669"/>
    <property type="project" value="Ensembl"/>
</dbReference>
<dbReference type="InterPro" id="IPR018247">
    <property type="entry name" value="EF_Hand_1_Ca_BS"/>
</dbReference>
<reference evidence="4 5" key="1">
    <citation type="journal article" date="2011" name="Nature">
        <title>A high-resolution map of human evolutionary constraint using 29 mammals.</title>
        <authorList>
            <person name="Lindblad-Toh K."/>
            <person name="Garber M."/>
            <person name="Zuk O."/>
            <person name="Lin M.F."/>
            <person name="Parker B.J."/>
            <person name="Washietl S."/>
            <person name="Kheradpour P."/>
            <person name="Ernst J."/>
            <person name="Jordan G."/>
            <person name="Mauceli E."/>
            <person name="Ward L.D."/>
            <person name="Lowe C.B."/>
            <person name="Holloway A.K."/>
            <person name="Clamp M."/>
            <person name="Gnerre S."/>
            <person name="Alfoldi J."/>
            <person name="Beal K."/>
            <person name="Chang J."/>
            <person name="Clawson H."/>
            <person name="Cuff J."/>
            <person name="Di Palma F."/>
            <person name="Fitzgerald S."/>
            <person name="Flicek P."/>
            <person name="Guttman M."/>
            <person name="Hubisz M.J."/>
            <person name="Jaffe D.B."/>
            <person name="Jungreis I."/>
            <person name="Kent W.J."/>
            <person name="Kostka D."/>
            <person name="Lara M."/>
            <person name="Martins A.L."/>
            <person name="Massingham T."/>
            <person name="Moltke I."/>
            <person name="Raney B.J."/>
            <person name="Rasmussen M.D."/>
            <person name="Robinson J."/>
            <person name="Stark A."/>
            <person name="Vilella A.J."/>
            <person name="Wen J."/>
            <person name="Xie X."/>
            <person name="Zody M.C."/>
            <person name="Baldwin J."/>
            <person name="Bloom T."/>
            <person name="Chin C.W."/>
            <person name="Heiman D."/>
            <person name="Nicol R."/>
            <person name="Nusbaum C."/>
            <person name="Young S."/>
            <person name="Wilkinson J."/>
            <person name="Worley K.C."/>
            <person name="Kovar C.L."/>
            <person name="Muzny D.M."/>
            <person name="Gibbs R.A."/>
            <person name="Cree A."/>
            <person name="Dihn H.H."/>
            <person name="Fowler G."/>
            <person name="Jhangiani S."/>
            <person name="Joshi V."/>
            <person name="Lee S."/>
            <person name="Lewis L.R."/>
            <person name="Nazareth L.V."/>
            <person name="Okwuonu G."/>
            <person name="Santibanez J."/>
            <person name="Warren W.C."/>
            <person name="Mardis E.R."/>
            <person name="Weinstock G.M."/>
            <person name="Wilson R.K."/>
            <person name="Delehaunty K."/>
            <person name="Dooling D."/>
            <person name="Fronik C."/>
            <person name="Fulton L."/>
            <person name="Fulton B."/>
            <person name="Graves T."/>
            <person name="Minx P."/>
            <person name="Sodergren E."/>
            <person name="Birney E."/>
            <person name="Margulies E.H."/>
            <person name="Herrero J."/>
            <person name="Green E.D."/>
            <person name="Haussler D."/>
            <person name="Siepel A."/>
            <person name="Goldman N."/>
            <person name="Pollard K.S."/>
            <person name="Pedersen J.S."/>
            <person name="Lander E.S."/>
            <person name="Kellis M."/>
        </authorList>
    </citation>
    <scope>NUCLEOTIDE SEQUENCE [LARGE SCALE GENOMIC DNA]</scope>
</reference>
<gene>
    <name evidence="4" type="primary">S100A8</name>
</gene>
<dbReference type="GeneID" id="102436282"/>
<dbReference type="GO" id="GO:0002523">
    <property type="term" value="P:leukocyte migration involved in inflammatory response"/>
    <property type="evidence" value="ECO:0007669"/>
    <property type="project" value="Ensembl"/>
</dbReference>
<dbReference type="GeneTree" id="ENSGT00910000144329"/>
<dbReference type="PANTHER" id="PTHR11639:SF5">
    <property type="entry name" value="PROTEIN S100-A8"/>
    <property type="match status" value="1"/>
</dbReference>
<dbReference type="GO" id="GO:0045111">
    <property type="term" value="C:intermediate filament cytoskeleton"/>
    <property type="evidence" value="ECO:0007669"/>
    <property type="project" value="Ensembl"/>
</dbReference>
<dbReference type="GO" id="GO:0005509">
    <property type="term" value="F:calcium ion binding"/>
    <property type="evidence" value="ECO:0007669"/>
    <property type="project" value="InterPro"/>
</dbReference>
<dbReference type="eggNOG" id="ENOG502SA01">
    <property type="taxonomic scope" value="Eukaryota"/>
</dbReference>
<dbReference type="CTD" id="6279"/>
<dbReference type="InterPro" id="IPR011992">
    <property type="entry name" value="EF-hand-dom_pair"/>
</dbReference>
<dbReference type="GO" id="GO:0014002">
    <property type="term" value="P:astrocyte development"/>
    <property type="evidence" value="ECO:0007669"/>
    <property type="project" value="Ensembl"/>
</dbReference>
<dbReference type="GO" id="GO:0030593">
    <property type="term" value="P:neutrophil chemotaxis"/>
    <property type="evidence" value="ECO:0007669"/>
    <property type="project" value="Ensembl"/>
</dbReference>
<dbReference type="RefSeq" id="XP_006095368.1">
    <property type="nucleotide sequence ID" value="XM_006095306.3"/>
</dbReference>
<dbReference type="GO" id="GO:0002793">
    <property type="term" value="P:positive regulation of peptide secretion"/>
    <property type="evidence" value="ECO:0007669"/>
    <property type="project" value="Ensembl"/>
</dbReference>
<dbReference type="GO" id="GO:0070488">
    <property type="term" value="P:neutrophil aggregation"/>
    <property type="evidence" value="ECO:0007669"/>
    <property type="project" value="Ensembl"/>
</dbReference>
<feature type="domain" description="EF-hand" evidence="3">
    <location>
        <begin position="46"/>
        <end position="81"/>
    </location>
</feature>
<evidence type="ECO:0000256" key="1">
    <source>
        <dbReference type="ARBA" id="ARBA00022723"/>
    </source>
</evidence>
<dbReference type="EMBL" id="AAPE02030151">
    <property type="status" value="NOT_ANNOTATED_CDS"/>
    <property type="molecule type" value="Genomic_DNA"/>
</dbReference>
<dbReference type="GO" id="GO:0043542">
    <property type="term" value="P:endothelial cell migration"/>
    <property type="evidence" value="ECO:0007669"/>
    <property type="project" value="TreeGrafter"/>
</dbReference>
<dbReference type="Ensembl" id="ENSMLUT00000002906.1">
    <property type="protein sequence ID" value="ENSMLUP00000002641.1"/>
    <property type="gene ID" value="ENSMLUG00000002912.1"/>
</dbReference>
<reference evidence="4" key="3">
    <citation type="submission" date="2025-09" db="UniProtKB">
        <authorList>
            <consortium name="Ensembl"/>
        </authorList>
    </citation>
    <scope>IDENTIFICATION</scope>
</reference>
<dbReference type="PANTHER" id="PTHR11639">
    <property type="entry name" value="S100 CALCIUM-BINDING PROTEIN"/>
    <property type="match status" value="1"/>
</dbReference>
<dbReference type="FunCoup" id="G1NYX9">
    <property type="interactions" value="108"/>
</dbReference>
<dbReference type="OrthoDB" id="26525at2759"/>
<dbReference type="GO" id="GO:0048306">
    <property type="term" value="F:calcium-dependent protein binding"/>
    <property type="evidence" value="ECO:0007669"/>
    <property type="project" value="TreeGrafter"/>
</dbReference>
<evidence type="ECO:0000313" key="4">
    <source>
        <dbReference type="Ensembl" id="ENSMLUP00000002641.1"/>
    </source>
</evidence>
<dbReference type="GO" id="GO:0032496">
    <property type="term" value="P:response to lipopolysaccharide"/>
    <property type="evidence" value="ECO:0007669"/>
    <property type="project" value="TreeGrafter"/>
</dbReference>
<dbReference type="OMA" id="NYHAIYR"/>
<dbReference type="GO" id="GO:2001244">
    <property type="term" value="P:positive regulation of intrinsic apoptotic signaling pathway"/>
    <property type="evidence" value="ECO:0007669"/>
    <property type="project" value="Ensembl"/>
</dbReference>
<evidence type="ECO:0000256" key="2">
    <source>
        <dbReference type="ARBA" id="ARBA00022837"/>
    </source>
</evidence>
<dbReference type="RefSeq" id="XP_014316859.1">
    <property type="nucleotide sequence ID" value="XM_014461373.2"/>
</dbReference>
<dbReference type="InterPro" id="IPR013787">
    <property type="entry name" value="S100_Ca-bd_sub"/>
</dbReference>
<dbReference type="GO" id="GO:1990661">
    <property type="term" value="C:S100A8 complex"/>
    <property type="evidence" value="ECO:0007669"/>
    <property type="project" value="Ensembl"/>
</dbReference>
<protein>
    <submittedName>
        <fullName evidence="4">S100 calcium binding protein A8</fullName>
    </submittedName>
</protein>
<dbReference type="SMART" id="SM01394">
    <property type="entry name" value="S_100"/>
    <property type="match status" value="1"/>
</dbReference>
<keyword evidence="2" id="KW-0106">Calcium</keyword>
<dbReference type="GO" id="GO:1990660">
    <property type="term" value="C:calprotectin complex"/>
    <property type="evidence" value="ECO:0007669"/>
    <property type="project" value="Ensembl"/>
</dbReference>
<dbReference type="Pfam" id="PF01023">
    <property type="entry name" value="S_100"/>
    <property type="match status" value="1"/>
</dbReference>
<name>G1NYX9_MYOLU</name>
<evidence type="ECO:0000259" key="3">
    <source>
        <dbReference type="PROSITE" id="PS50222"/>
    </source>
</evidence>
<reference evidence="4" key="2">
    <citation type="submission" date="2025-08" db="UniProtKB">
        <authorList>
            <consortium name="Ensembl"/>
        </authorList>
    </citation>
    <scope>IDENTIFICATION</scope>
</reference>
<sequence>MLTEMENTLNNFIEIYHKYSKLQGSDHALYGNDFKKLLEDECPHFLQNKNAATWFKELDINRDNAINFQEYLTLVIKVGLHAHDEIHKE</sequence>
<evidence type="ECO:0000313" key="5">
    <source>
        <dbReference type="Proteomes" id="UP000001074"/>
    </source>
</evidence>
<dbReference type="SUPFAM" id="SSF47473">
    <property type="entry name" value="EF-hand"/>
    <property type="match status" value="1"/>
</dbReference>
<dbReference type="GO" id="GO:0002790">
    <property type="term" value="P:peptide secretion"/>
    <property type="evidence" value="ECO:0007669"/>
    <property type="project" value="Ensembl"/>
</dbReference>
<dbReference type="PROSITE" id="PS00018">
    <property type="entry name" value="EF_HAND_1"/>
    <property type="match status" value="1"/>
</dbReference>
<dbReference type="GO" id="GO:0005829">
    <property type="term" value="C:cytosol"/>
    <property type="evidence" value="ECO:0007669"/>
    <property type="project" value="Ensembl"/>
</dbReference>
<dbReference type="KEGG" id="mlf:102436282"/>
<accession>G1NYX9</accession>
<organism evidence="4 5">
    <name type="scientific">Myotis lucifugus</name>
    <name type="common">Little brown bat</name>
    <dbReference type="NCBI Taxonomy" id="59463"/>
    <lineage>
        <taxon>Eukaryota</taxon>
        <taxon>Metazoa</taxon>
        <taxon>Chordata</taxon>
        <taxon>Craniata</taxon>
        <taxon>Vertebrata</taxon>
        <taxon>Euteleostomi</taxon>
        <taxon>Mammalia</taxon>
        <taxon>Eutheria</taxon>
        <taxon>Laurasiatheria</taxon>
        <taxon>Chiroptera</taxon>
        <taxon>Yangochiroptera</taxon>
        <taxon>Vespertilionidae</taxon>
        <taxon>Myotis</taxon>
    </lineage>
</organism>
<dbReference type="InterPro" id="IPR002048">
    <property type="entry name" value="EF_hand_dom"/>
</dbReference>
<keyword evidence="1" id="KW-0479">Metal-binding</keyword>
<dbReference type="GO" id="GO:0006914">
    <property type="term" value="P:autophagy"/>
    <property type="evidence" value="ECO:0007669"/>
    <property type="project" value="Ensembl"/>
</dbReference>
<dbReference type="Proteomes" id="UP000001074">
    <property type="component" value="Unassembled WGS sequence"/>
</dbReference>
<dbReference type="HOGENOM" id="CLU_138624_6_0_1"/>
<dbReference type="AlphaFoldDB" id="G1NYX9"/>
<dbReference type="InParanoid" id="G1NYX9"/>